<keyword evidence="7" id="KW-0742">SOS response</keyword>
<dbReference type="PANTHER" id="PTHR30562:SF10">
    <property type="entry name" value="EXCINUCLEASE CHO"/>
    <property type="match status" value="1"/>
</dbReference>
<accession>A0A059ZTP4</accession>
<dbReference type="InterPro" id="IPR035901">
    <property type="entry name" value="GIY-YIG_endonuc_sf"/>
</dbReference>
<dbReference type="Pfam" id="PF01541">
    <property type="entry name" value="GIY-YIG"/>
    <property type="match status" value="1"/>
</dbReference>
<keyword evidence="3" id="KW-0228">DNA excision</keyword>
<keyword evidence="4" id="KW-0378">Hydrolase</keyword>
<evidence type="ECO:0000256" key="8">
    <source>
        <dbReference type="ARBA" id="ARBA00025483"/>
    </source>
</evidence>
<name>A0A059ZTP4_ACICK</name>
<evidence type="ECO:0000256" key="6">
    <source>
        <dbReference type="ARBA" id="ARBA00023204"/>
    </source>
</evidence>
<dbReference type="NCBIfam" id="TIGR00573">
    <property type="entry name" value="dnaq"/>
    <property type="match status" value="1"/>
</dbReference>
<dbReference type="InterPro" id="IPR047296">
    <property type="entry name" value="GIY-YIG_UvrC_Cho"/>
</dbReference>
<evidence type="ECO:0000256" key="9">
    <source>
        <dbReference type="ARBA" id="ARBA00026073"/>
    </source>
</evidence>
<evidence type="ECO:0000256" key="1">
    <source>
        <dbReference type="ARBA" id="ARBA00012417"/>
    </source>
</evidence>
<keyword evidence="15" id="KW-0808">Transferase</keyword>
<organism evidence="15 16">
    <name type="scientific">Acidithiobacillus caldus (strain ATCC 51756 / DSM 8584 / KU)</name>
    <dbReference type="NCBI Taxonomy" id="637389"/>
    <lineage>
        <taxon>Bacteria</taxon>
        <taxon>Pseudomonadati</taxon>
        <taxon>Pseudomonadota</taxon>
        <taxon>Acidithiobacillia</taxon>
        <taxon>Acidithiobacillales</taxon>
        <taxon>Acidithiobacillaceae</taxon>
        <taxon>Acidithiobacillus</taxon>
    </lineage>
</organism>
<evidence type="ECO:0000256" key="10">
    <source>
        <dbReference type="ARBA" id="ARBA00040756"/>
    </source>
</evidence>
<keyword evidence="6" id="KW-0234">DNA repair</keyword>
<protein>
    <recommendedName>
        <fullName evidence="10">Excinuclease cho</fullName>
        <ecNumber evidence="1">2.7.7.7</ecNumber>
    </recommendedName>
    <alternativeName>
        <fullName evidence="12">Endonuclease cho</fullName>
    </alternativeName>
    <alternativeName>
        <fullName evidence="11">UvrC homolog protein</fullName>
    </alternativeName>
</protein>
<dbReference type="EMBL" id="CP005986">
    <property type="protein sequence ID" value="AIA54848.1"/>
    <property type="molecule type" value="Genomic_DNA"/>
</dbReference>
<dbReference type="InterPro" id="IPR013520">
    <property type="entry name" value="Ribonucl_H"/>
</dbReference>
<sequence length="475" mass="54156">MAQELDTTLAFIDLENTGGHLERDRIIEVGIILVAPAGEPEVWSTLINPEIRLSPAISTLTGIDPADLAHAPTFAQVAEPLREKLAGRLLIAHDARTDLAFLRQEWRRLGQVFTADVLCTLRLSRSLFPDEKRHGLDAIIERLQLHSAGRHRALTDARTVAIFLARLYSEQPARLLEACRQQWQRPALPGSLDAQTLDALPDRPGVYLCYDEADSLLYVGKSIRLRERVWDHFYAATSQQREMRLVQQIRRLEWIETPTELSALLLEARLIKERQPILNRRLRRRENLFTIAWEGIERGSPRIVPLRDCDGGELYGSFANAYRARQSLRRLARRHGLCLKALGLEKPTSGPCFAHQLKQCRGACCGAESRLLHDLRLSAALRHLRIEHWPWDGPMVLVEEGGGQRLYHLLWQWIHCGYRADPADLATLWERREGEFDMDIYRICFNALSRNRGTWMPLAQLLSPSGPQTTATPGR</sequence>
<keyword evidence="2" id="KW-0227">DNA damage</keyword>
<dbReference type="CDD" id="cd10434">
    <property type="entry name" value="GIY-YIG_UvrC_Cho"/>
    <property type="match status" value="1"/>
</dbReference>
<keyword evidence="5" id="KW-0267">Excision nuclease</keyword>
<evidence type="ECO:0000256" key="13">
    <source>
        <dbReference type="ARBA" id="ARBA00049244"/>
    </source>
</evidence>
<evidence type="ECO:0000256" key="7">
    <source>
        <dbReference type="ARBA" id="ARBA00023236"/>
    </source>
</evidence>
<keyword evidence="15" id="KW-0548">Nucleotidyltransferase</keyword>
<comment type="subunit">
    <text evidence="9">DNA polymerase III contains a core (composed of alpha, epsilon and theta chains) that associates with a tau subunit. This core dimerizes to form the POLIII' complex. PolIII' associates with the gamma complex (composed of gamma, delta, delta', psi and chi chains) and with the beta chain to form the complete DNA polymerase III complex.</text>
</comment>
<dbReference type="CDD" id="cd06127">
    <property type="entry name" value="DEDDh"/>
    <property type="match status" value="1"/>
</dbReference>
<dbReference type="GO" id="GO:0009432">
    <property type="term" value="P:SOS response"/>
    <property type="evidence" value="ECO:0007669"/>
    <property type="project" value="UniProtKB-KW"/>
</dbReference>
<evidence type="ECO:0000256" key="11">
    <source>
        <dbReference type="ARBA" id="ARBA00042138"/>
    </source>
</evidence>
<dbReference type="GO" id="GO:0003887">
    <property type="term" value="F:DNA-directed DNA polymerase activity"/>
    <property type="evidence" value="ECO:0007669"/>
    <property type="project" value="UniProtKB-EC"/>
</dbReference>
<dbReference type="Proteomes" id="UP000005522">
    <property type="component" value="Chromosome"/>
</dbReference>
<dbReference type="GO" id="GO:0004527">
    <property type="term" value="F:exonuclease activity"/>
    <property type="evidence" value="ECO:0007669"/>
    <property type="project" value="UniProtKB-ARBA"/>
</dbReference>
<feature type="domain" description="GIY-YIG" evidence="14">
    <location>
        <begin position="202"/>
        <end position="280"/>
    </location>
</feature>
<dbReference type="InterPro" id="IPR006054">
    <property type="entry name" value="DnaQ"/>
</dbReference>
<evidence type="ECO:0000256" key="4">
    <source>
        <dbReference type="ARBA" id="ARBA00022801"/>
    </source>
</evidence>
<evidence type="ECO:0000313" key="15">
    <source>
        <dbReference type="EMBL" id="AIA54848.1"/>
    </source>
</evidence>
<dbReference type="eggNOG" id="COG0322">
    <property type="taxonomic scope" value="Bacteria"/>
</dbReference>
<dbReference type="AlphaFoldDB" id="A0A059ZTP4"/>
<dbReference type="SUPFAM" id="SSF53098">
    <property type="entry name" value="Ribonuclease H-like"/>
    <property type="match status" value="1"/>
</dbReference>
<dbReference type="EC" id="2.7.7.7" evidence="1"/>
<dbReference type="GO" id="GO:0009380">
    <property type="term" value="C:excinuclease repair complex"/>
    <property type="evidence" value="ECO:0007669"/>
    <property type="project" value="TreeGrafter"/>
</dbReference>
<dbReference type="Gene3D" id="3.30.420.10">
    <property type="entry name" value="Ribonuclease H-like superfamily/Ribonuclease H"/>
    <property type="match status" value="1"/>
</dbReference>
<proteinExistence type="predicted"/>
<dbReference type="Gene3D" id="3.40.1440.10">
    <property type="entry name" value="GIY-YIG endonuclease"/>
    <property type="match status" value="1"/>
</dbReference>
<evidence type="ECO:0000256" key="12">
    <source>
        <dbReference type="ARBA" id="ARBA00042732"/>
    </source>
</evidence>
<gene>
    <name evidence="15" type="ORF">Acaty_c0974</name>
</gene>
<dbReference type="SMART" id="SM00465">
    <property type="entry name" value="GIYc"/>
    <property type="match status" value="1"/>
</dbReference>
<dbReference type="GO" id="GO:0003677">
    <property type="term" value="F:DNA binding"/>
    <property type="evidence" value="ECO:0007669"/>
    <property type="project" value="InterPro"/>
</dbReference>
<dbReference type="KEGG" id="acz:Acaty_c0974"/>
<dbReference type="InterPro" id="IPR000305">
    <property type="entry name" value="GIY-YIG_endonuc"/>
</dbReference>
<evidence type="ECO:0000256" key="3">
    <source>
        <dbReference type="ARBA" id="ARBA00022769"/>
    </source>
</evidence>
<dbReference type="GO" id="GO:0006260">
    <property type="term" value="P:DNA replication"/>
    <property type="evidence" value="ECO:0007669"/>
    <property type="project" value="InterPro"/>
</dbReference>
<dbReference type="InterPro" id="IPR036397">
    <property type="entry name" value="RNaseH_sf"/>
</dbReference>
<comment type="catalytic activity">
    <reaction evidence="13">
        <text>DNA(n) + a 2'-deoxyribonucleoside 5'-triphosphate = DNA(n+1) + diphosphate</text>
        <dbReference type="Rhea" id="RHEA:22508"/>
        <dbReference type="Rhea" id="RHEA-COMP:17339"/>
        <dbReference type="Rhea" id="RHEA-COMP:17340"/>
        <dbReference type="ChEBI" id="CHEBI:33019"/>
        <dbReference type="ChEBI" id="CHEBI:61560"/>
        <dbReference type="ChEBI" id="CHEBI:173112"/>
        <dbReference type="EC" id="2.7.7.7"/>
    </reaction>
</comment>
<evidence type="ECO:0000256" key="2">
    <source>
        <dbReference type="ARBA" id="ARBA00022763"/>
    </source>
</evidence>
<dbReference type="Pfam" id="PF00929">
    <property type="entry name" value="RNase_T"/>
    <property type="match status" value="1"/>
</dbReference>
<dbReference type="SUPFAM" id="SSF82771">
    <property type="entry name" value="GIY-YIG endonuclease"/>
    <property type="match status" value="1"/>
</dbReference>
<comment type="function">
    <text evidence="8">DNA polymerase III is a complex, multichain enzyme responsible for most of the replicative synthesis in bacteria. The epsilon subunit contain the editing function and is a proofreading 3'-5' exonuclease.</text>
</comment>
<dbReference type="eggNOG" id="COG0847">
    <property type="taxonomic scope" value="Bacteria"/>
</dbReference>
<dbReference type="GO" id="GO:0006289">
    <property type="term" value="P:nucleotide-excision repair"/>
    <property type="evidence" value="ECO:0007669"/>
    <property type="project" value="InterPro"/>
</dbReference>
<dbReference type="SMART" id="SM00479">
    <property type="entry name" value="EXOIII"/>
    <property type="match status" value="1"/>
</dbReference>
<dbReference type="InterPro" id="IPR050066">
    <property type="entry name" value="UvrABC_protein_C"/>
</dbReference>
<dbReference type="InterPro" id="IPR012337">
    <property type="entry name" value="RNaseH-like_sf"/>
</dbReference>
<dbReference type="HOGENOM" id="CLU_030720_0_0_6"/>
<evidence type="ECO:0000313" key="16">
    <source>
        <dbReference type="Proteomes" id="UP000005522"/>
    </source>
</evidence>
<dbReference type="PROSITE" id="PS50164">
    <property type="entry name" value="GIY_YIG"/>
    <property type="match status" value="1"/>
</dbReference>
<evidence type="ECO:0000256" key="5">
    <source>
        <dbReference type="ARBA" id="ARBA00022881"/>
    </source>
</evidence>
<reference evidence="15 16" key="1">
    <citation type="journal article" date="2009" name="J. Bacteriol.">
        <title>Draft genome sequence of the extremely acidophilic bacterium Acidithiobacillus caldus ATCC 51756 reveals metabolic versatility in the genus Acidithiobacillus.</title>
        <authorList>
            <person name="Valdes J."/>
            <person name="Quatrini R."/>
            <person name="Hallberg K."/>
            <person name="Dopson M."/>
            <person name="Valenzuela P.D."/>
            <person name="Holmes D.S."/>
        </authorList>
    </citation>
    <scope>NUCLEOTIDE SEQUENCE [LARGE SCALE GENOMIC DNA]</scope>
    <source>
        <strain evidence="16">ATCC 51756 / DSM 8584 / KU</strain>
    </source>
</reference>
<dbReference type="FunFam" id="3.30.420.10:FF:000045">
    <property type="entry name" value="3'-5' exonuclease DinG"/>
    <property type="match status" value="1"/>
</dbReference>
<evidence type="ECO:0000259" key="14">
    <source>
        <dbReference type="PROSITE" id="PS50164"/>
    </source>
</evidence>
<dbReference type="PANTHER" id="PTHR30562">
    <property type="entry name" value="UVRC/OXIDOREDUCTASE"/>
    <property type="match status" value="1"/>
</dbReference>